<dbReference type="AlphaFoldDB" id="A0A081RED5"/>
<comment type="caution">
    <text evidence="1">The sequence shown here is derived from an EMBL/GenBank/DDBJ whole genome shotgun (WGS) entry which is preliminary data.</text>
</comment>
<dbReference type="EMBL" id="JFHR01000021">
    <property type="protein sequence ID" value="KEQ53558.1"/>
    <property type="molecule type" value="Genomic_DNA"/>
</dbReference>
<evidence type="ECO:0000313" key="1">
    <source>
        <dbReference type="EMBL" id="KEQ53558.1"/>
    </source>
</evidence>
<sequence length="295" mass="31783">MASLHPRQAKKVTMLIASCRCDRATDREVENTPVNNPDNTVRSPSYPVMSLADAITAVGKIEGQYRASKVDREVAAKMIGYSGLSGPANKALAALAQYGLVERAGKGEMRVTHRARAILHPDSDDEKRRELRAAGLEPPLFKEMQERWPDMIPPEEGVISYFNRRGFNPTAIRPAAKAYLQTLLFLEEQRASESHGVDASGGAESAVDKTQEPIMETQPASAGKPMSLGVAAMPAVFANAEPELNAINMNIRGNKVHLEGLLDYDGLMALETKIAALKILLGAAHGDDAGGKSPN</sequence>
<reference evidence="1 2" key="1">
    <citation type="submission" date="2014-02" db="EMBL/GenBank/DDBJ databases">
        <title>Whole genome sequence of Sphingobium chlorophenolicum NBRC 16172.</title>
        <authorList>
            <person name="Gan H.M."/>
            <person name="Gan H.Y."/>
            <person name="Chew T.H."/>
            <person name="Savka M.A."/>
        </authorList>
    </citation>
    <scope>NUCLEOTIDE SEQUENCE [LARGE SCALE GENOMIC DNA]</scope>
    <source>
        <strain evidence="1 2">NBRC 16172</strain>
    </source>
</reference>
<proteinExistence type="predicted"/>
<evidence type="ECO:0000313" key="2">
    <source>
        <dbReference type="Proteomes" id="UP000028411"/>
    </source>
</evidence>
<accession>A0A081RED5</accession>
<dbReference type="eggNOG" id="ENOG5033J9B">
    <property type="taxonomic scope" value="Bacteria"/>
</dbReference>
<protein>
    <submittedName>
        <fullName evidence="1">Uncharacterized protein</fullName>
    </submittedName>
</protein>
<gene>
    <name evidence="1" type="ORF">BV95_02139</name>
</gene>
<name>A0A081RED5_SPHCR</name>
<dbReference type="Proteomes" id="UP000028411">
    <property type="component" value="Unassembled WGS sequence"/>
</dbReference>
<organism evidence="1 2">
    <name type="scientific">Sphingobium chlorophenolicum</name>
    <dbReference type="NCBI Taxonomy" id="46429"/>
    <lineage>
        <taxon>Bacteria</taxon>
        <taxon>Pseudomonadati</taxon>
        <taxon>Pseudomonadota</taxon>
        <taxon>Alphaproteobacteria</taxon>
        <taxon>Sphingomonadales</taxon>
        <taxon>Sphingomonadaceae</taxon>
        <taxon>Sphingobium</taxon>
    </lineage>
</organism>